<dbReference type="InterPro" id="IPR032710">
    <property type="entry name" value="NTF2-like_dom_sf"/>
</dbReference>
<keyword evidence="1" id="KW-0732">Signal</keyword>
<evidence type="ECO:0000313" key="3">
    <source>
        <dbReference type="Proteomes" id="UP001595766"/>
    </source>
</evidence>
<comment type="caution">
    <text evidence="2">The sequence shown here is derived from an EMBL/GenBank/DDBJ whole genome shotgun (WGS) entry which is preliminary data.</text>
</comment>
<reference evidence="3" key="1">
    <citation type="journal article" date="2019" name="Int. J. Syst. Evol. Microbiol.">
        <title>The Global Catalogue of Microorganisms (GCM) 10K type strain sequencing project: providing services to taxonomists for standard genome sequencing and annotation.</title>
        <authorList>
            <consortium name="The Broad Institute Genomics Platform"/>
            <consortium name="The Broad Institute Genome Sequencing Center for Infectious Disease"/>
            <person name="Wu L."/>
            <person name="Ma J."/>
        </authorList>
    </citation>
    <scope>NUCLEOTIDE SEQUENCE [LARGE SCALE GENOMIC DNA]</scope>
    <source>
        <strain evidence="3">CECT 8551</strain>
    </source>
</reference>
<dbReference type="SUPFAM" id="SSF54427">
    <property type="entry name" value="NTF2-like"/>
    <property type="match status" value="1"/>
</dbReference>
<dbReference type="Gene3D" id="3.10.450.50">
    <property type="match status" value="1"/>
</dbReference>
<dbReference type="RefSeq" id="WP_241292869.1">
    <property type="nucleotide sequence ID" value="NZ_JAKZGR010000004.1"/>
</dbReference>
<proteinExistence type="predicted"/>
<dbReference type="Pfam" id="PF12893">
    <property type="entry name" value="Lumazine_bd_2"/>
    <property type="match status" value="1"/>
</dbReference>
<name>A0ABV8EIX0_9BACT</name>
<protein>
    <submittedName>
        <fullName evidence="2">Nuclear transport factor 2 family protein</fullName>
    </submittedName>
</protein>
<feature type="chain" id="PRO_5046556173" evidence="1">
    <location>
        <begin position="21"/>
        <end position="151"/>
    </location>
</feature>
<organism evidence="2 3">
    <name type="scientific">Belliella kenyensis</name>
    <dbReference type="NCBI Taxonomy" id="1472724"/>
    <lineage>
        <taxon>Bacteria</taxon>
        <taxon>Pseudomonadati</taxon>
        <taxon>Bacteroidota</taxon>
        <taxon>Cytophagia</taxon>
        <taxon>Cytophagales</taxon>
        <taxon>Cyclobacteriaceae</taxon>
        <taxon>Belliella</taxon>
    </lineage>
</organism>
<feature type="signal peptide" evidence="1">
    <location>
        <begin position="1"/>
        <end position="20"/>
    </location>
</feature>
<dbReference type="EMBL" id="JBHSAV010000017">
    <property type="protein sequence ID" value="MFC3976037.1"/>
    <property type="molecule type" value="Genomic_DNA"/>
</dbReference>
<evidence type="ECO:0000256" key="1">
    <source>
        <dbReference type="SAM" id="SignalP"/>
    </source>
</evidence>
<sequence>MKKLFLILLTLSLGTLGINAQTDDEAIKATISSLFEGMKTKDQALIESAFHPQAVMHTASQNESGTMLGSNSVNDFINRIATTPVETIIDERILQYEINIDDKIAQAWTPYEFYVNDNFSHCGVNAFSLIKTSEGWKITYVIDTRRKENCK</sequence>
<dbReference type="InterPro" id="IPR039437">
    <property type="entry name" value="FrzH/put_lumazine-bd"/>
</dbReference>
<accession>A0ABV8EIX0</accession>
<evidence type="ECO:0000313" key="2">
    <source>
        <dbReference type="EMBL" id="MFC3976037.1"/>
    </source>
</evidence>
<dbReference type="Proteomes" id="UP001595766">
    <property type="component" value="Unassembled WGS sequence"/>
</dbReference>
<keyword evidence="3" id="KW-1185">Reference proteome</keyword>
<gene>
    <name evidence="2" type="ORF">ACFOUP_06590</name>
</gene>